<dbReference type="Proteomes" id="UP000054937">
    <property type="component" value="Unassembled WGS sequence"/>
</dbReference>
<proteinExistence type="predicted"/>
<dbReference type="EMBL" id="LDAU01000095">
    <property type="protein sequence ID" value="KRX06538.1"/>
    <property type="molecule type" value="Genomic_DNA"/>
</dbReference>
<dbReference type="Gene3D" id="2.10.220.10">
    <property type="entry name" value="Hormone Receptor, Insulin-like Growth Factor Receptor 1, Chain A, domain 2"/>
    <property type="match status" value="1"/>
</dbReference>
<protein>
    <submittedName>
        <fullName evidence="1">Insulin-like growth factor binding protein, N-terminal</fullName>
    </submittedName>
</protein>
<dbReference type="InParanoid" id="A0A0V0QWV8"/>
<dbReference type="OrthoDB" id="305876at2759"/>
<accession>A0A0V0QWV8</accession>
<evidence type="ECO:0000313" key="1">
    <source>
        <dbReference type="EMBL" id="KRX06538.1"/>
    </source>
</evidence>
<sequence length="270" mass="31109">MDLNTNENYIQNKAIEIENTNKYSIVTGDRDQDILTIYTFQYNGDGEIQDVCLETYSDQFGDVGINFFGSLEFGVINQDFVWVKGDNYNDSYKTVIFFANPLDCQVYRNPDDNNIYQYQLDHFGKSHIFHTYYSNQTVSLIASSSLINGKMCPQFCATCIDFENCDSCVSANVQRNVNNQCLCPDKYYQDQTSDDCLECPQYCEICYDSSTCQSCISSDGERDVSILCNCKDGYYQDIGSDNCLDMSELYWARWGKRCIKFMLMQVRLIS</sequence>
<comment type="caution">
    <text evidence="1">The sequence shown here is derived from an EMBL/GenBank/DDBJ whole genome shotgun (WGS) entry which is preliminary data.</text>
</comment>
<reference evidence="1 2" key="1">
    <citation type="journal article" date="2015" name="Sci. Rep.">
        <title>Genome of the facultative scuticociliatosis pathogen Pseudocohnilembus persalinus provides insight into its virulence through horizontal gene transfer.</title>
        <authorList>
            <person name="Xiong J."/>
            <person name="Wang G."/>
            <person name="Cheng J."/>
            <person name="Tian M."/>
            <person name="Pan X."/>
            <person name="Warren A."/>
            <person name="Jiang C."/>
            <person name="Yuan D."/>
            <person name="Miao W."/>
        </authorList>
    </citation>
    <scope>NUCLEOTIDE SEQUENCE [LARGE SCALE GENOMIC DNA]</scope>
    <source>
        <strain evidence="1">36N120E</strain>
    </source>
</reference>
<dbReference type="SUPFAM" id="SSF57184">
    <property type="entry name" value="Growth factor receptor domain"/>
    <property type="match status" value="1"/>
</dbReference>
<evidence type="ECO:0000313" key="2">
    <source>
        <dbReference type="Proteomes" id="UP000054937"/>
    </source>
</evidence>
<gene>
    <name evidence="1" type="ORF">PPERSA_10396</name>
</gene>
<dbReference type="AlphaFoldDB" id="A0A0V0QWV8"/>
<dbReference type="InterPro" id="IPR009030">
    <property type="entry name" value="Growth_fac_rcpt_cys_sf"/>
</dbReference>
<organism evidence="1 2">
    <name type="scientific">Pseudocohnilembus persalinus</name>
    <name type="common">Ciliate</name>
    <dbReference type="NCBI Taxonomy" id="266149"/>
    <lineage>
        <taxon>Eukaryota</taxon>
        <taxon>Sar</taxon>
        <taxon>Alveolata</taxon>
        <taxon>Ciliophora</taxon>
        <taxon>Intramacronucleata</taxon>
        <taxon>Oligohymenophorea</taxon>
        <taxon>Scuticociliatia</taxon>
        <taxon>Philasterida</taxon>
        <taxon>Pseudocohnilembidae</taxon>
        <taxon>Pseudocohnilembus</taxon>
    </lineage>
</organism>
<name>A0A0V0QWV8_PSEPJ</name>
<keyword evidence="2" id="KW-1185">Reference proteome</keyword>